<evidence type="ECO:0000313" key="3">
    <source>
        <dbReference type="Proteomes" id="UP000034947"/>
    </source>
</evidence>
<dbReference type="VEuPathDB" id="FungiDB:P175DRAFT_0527345"/>
<gene>
    <name evidence="2" type="ORF">AOCH_004432</name>
</gene>
<feature type="region of interest" description="Disordered" evidence="1">
    <location>
        <begin position="117"/>
        <end position="143"/>
    </location>
</feature>
<dbReference type="EMBL" id="JYKN01003428">
    <property type="protein sequence ID" value="KKK12598.1"/>
    <property type="molecule type" value="Genomic_DNA"/>
</dbReference>
<evidence type="ECO:0000313" key="2">
    <source>
        <dbReference type="EMBL" id="KKK12598.1"/>
    </source>
</evidence>
<name>A0A0F8TYZ8_9EURO</name>
<comment type="caution">
    <text evidence="2">The sequence shown here is derived from an EMBL/GenBank/DDBJ whole genome shotgun (WGS) entry which is preliminary data.</text>
</comment>
<dbReference type="AlphaFoldDB" id="A0A0F8TYZ8"/>
<evidence type="ECO:0008006" key="4">
    <source>
        <dbReference type="Google" id="ProtNLM"/>
    </source>
</evidence>
<sequence length="540" mass="60615">MFHVYVGPDYPRKGFVTKSNTVFPFTPHSRTASTALSFDNFGNILGAFSFHPHNKPFSASDEMTATASTKFFDMESHVRAHGQFSNVHNKRPNEMQSTTEMKEEQYGHWPVSFSPFKSGRDSPHNEIRSRSVSHSPDQQSIGCSSTTEAILETPFMVQEVGGSGDPASVLIHPIPRHWSYISAGHLAPLADSQSVPESKSAFSLATTSPHEEHMQDGSRSLYQARGWANSDLGYPVILQNKESPDTSSTVTERCTSINSSTGTDGISHPWPTLGHHQIHFEQPPEAVQYDQDDDGWTETKAYPSFDQQADYFNQSPASHCHINGLPWPDNGDQTPLQPSTVLDPGRILDPTSTFETEQSHEDLDLSQLQQISNEIFIYPKDFPAEHYPNTLSESNEGTLHQLRQATQSPPYASDDRNAFLIECKRRGLSYKDIKRIGGFKEAESTLRGRFRTLTKTKDQRVRRPQWQEKDIQLLCEAVDVCAETGRRSHCVSLSPSRGAIQPPKVSWKKVAQYIWAHGGSYHYGNATCKKKWCEVQSKRT</sequence>
<protein>
    <recommendedName>
        <fullName evidence="4">Myb-like domain-containing protein</fullName>
    </recommendedName>
</protein>
<accession>A0A0F8TYZ8</accession>
<evidence type="ECO:0000256" key="1">
    <source>
        <dbReference type="SAM" id="MobiDB-lite"/>
    </source>
</evidence>
<reference evidence="2 3" key="1">
    <citation type="submission" date="2015-02" db="EMBL/GenBank/DDBJ databases">
        <title>Draft Genome Sequences of Two Closely-Related Aflatoxigenic Aspergillus Species Obtained from the Cote d'Ivoire.</title>
        <authorList>
            <person name="Moore G.G."/>
            <person name="Beltz S.B."/>
            <person name="Mack B.M."/>
        </authorList>
    </citation>
    <scope>NUCLEOTIDE SEQUENCE [LARGE SCALE GENOMIC DNA]</scope>
    <source>
        <strain evidence="2 3">SRRC1432</strain>
    </source>
</reference>
<dbReference type="OrthoDB" id="3439209at2759"/>
<feature type="compositionally biased region" description="Basic and acidic residues" evidence="1">
    <location>
        <begin position="118"/>
        <end position="129"/>
    </location>
</feature>
<feature type="compositionally biased region" description="Polar residues" evidence="1">
    <location>
        <begin position="130"/>
        <end position="143"/>
    </location>
</feature>
<organism evidence="2 3">
    <name type="scientific">Aspergillus ochraceoroseus</name>
    <dbReference type="NCBI Taxonomy" id="138278"/>
    <lineage>
        <taxon>Eukaryota</taxon>
        <taxon>Fungi</taxon>
        <taxon>Dikarya</taxon>
        <taxon>Ascomycota</taxon>
        <taxon>Pezizomycotina</taxon>
        <taxon>Eurotiomycetes</taxon>
        <taxon>Eurotiomycetidae</taxon>
        <taxon>Eurotiales</taxon>
        <taxon>Aspergillaceae</taxon>
        <taxon>Aspergillus</taxon>
        <taxon>Aspergillus subgen. Nidulantes</taxon>
    </lineage>
</organism>
<dbReference type="Proteomes" id="UP000034947">
    <property type="component" value="Unassembled WGS sequence"/>
</dbReference>
<keyword evidence="3" id="KW-1185">Reference proteome</keyword>
<proteinExistence type="predicted"/>